<dbReference type="EMBL" id="KB445580">
    <property type="protein sequence ID" value="EMD88701.1"/>
    <property type="molecule type" value="Genomic_DNA"/>
</dbReference>
<evidence type="ECO:0000313" key="1">
    <source>
        <dbReference type="EMBL" id="EMD88701.1"/>
    </source>
</evidence>
<gene>
    <name evidence="1" type="ORF">COCHEDRAFT_1158651</name>
</gene>
<dbReference type="Proteomes" id="UP000016936">
    <property type="component" value="Unassembled WGS sequence"/>
</dbReference>
<dbReference type="HOGENOM" id="CLU_1610594_0_0_1"/>
<reference evidence="1 2" key="1">
    <citation type="journal article" date="2012" name="PLoS Pathog.">
        <title>Diverse lifestyles and strategies of plant pathogenesis encoded in the genomes of eighteen Dothideomycetes fungi.</title>
        <authorList>
            <person name="Ohm R.A."/>
            <person name="Feau N."/>
            <person name="Henrissat B."/>
            <person name="Schoch C.L."/>
            <person name="Horwitz B.A."/>
            <person name="Barry K.W."/>
            <person name="Condon B.J."/>
            <person name="Copeland A.C."/>
            <person name="Dhillon B."/>
            <person name="Glaser F."/>
            <person name="Hesse C.N."/>
            <person name="Kosti I."/>
            <person name="LaButti K."/>
            <person name="Lindquist E.A."/>
            <person name="Lucas S."/>
            <person name="Salamov A.A."/>
            <person name="Bradshaw R.E."/>
            <person name="Ciuffetti L."/>
            <person name="Hamelin R.C."/>
            <person name="Kema G.H.J."/>
            <person name="Lawrence C."/>
            <person name="Scott J.A."/>
            <person name="Spatafora J.W."/>
            <person name="Turgeon B.G."/>
            <person name="de Wit P.J.G.M."/>
            <person name="Zhong S."/>
            <person name="Goodwin S.B."/>
            <person name="Grigoriev I.V."/>
        </authorList>
    </citation>
    <scope>NUCLEOTIDE SEQUENCE [LARGE SCALE GENOMIC DNA]</scope>
    <source>
        <strain evidence="2">C5 / ATCC 48332 / race O</strain>
    </source>
</reference>
<dbReference type="OMA" id="CLDTWEP"/>
<dbReference type="AlphaFoldDB" id="M2U4N5"/>
<evidence type="ECO:0000313" key="2">
    <source>
        <dbReference type="Proteomes" id="UP000016936"/>
    </source>
</evidence>
<organism evidence="1 2">
    <name type="scientific">Cochliobolus heterostrophus (strain C5 / ATCC 48332 / race O)</name>
    <name type="common">Southern corn leaf blight fungus</name>
    <name type="synonym">Bipolaris maydis</name>
    <dbReference type="NCBI Taxonomy" id="701091"/>
    <lineage>
        <taxon>Eukaryota</taxon>
        <taxon>Fungi</taxon>
        <taxon>Dikarya</taxon>
        <taxon>Ascomycota</taxon>
        <taxon>Pezizomycotina</taxon>
        <taxon>Dothideomycetes</taxon>
        <taxon>Pleosporomycetidae</taxon>
        <taxon>Pleosporales</taxon>
        <taxon>Pleosporineae</taxon>
        <taxon>Pleosporaceae</taxon>
        <taxon>Bipolaris</taxon>
    </lineage>
</organism>
<reference evidence="2" key="2">
    <citation type="journal article" date="2013" name="PLoS Genet.">
        <title>Comparative genome structure, secondary metabolite, and effector coding capacity across Cochliobolus pathogens.</title>
        <authorList>
            <person name="Condon B.J."/>
            <person name="Leng Y."/>
            <person name="Wu D."/>
            <person name="Bushley K.E."/>
            <person name="Ohm R.A."/>
            <person name="Otillar R."/>
            <person name="Martin J."/>
            <person name="Schackwitz W."/>
            <person name="Grimwood J."/>
            <person name="MohdZainudin N."/>
            <person name="Xue C."/>
            <person name="Wang R."/>
            <person name="Manning V.A."/>
            <person name="Dhillon B."/>
            <person name="Tu Z.J."/>
            <person name="Steffenson B.J."/>
            <person name="Salamov A."/>
            <person name="Sun H."/>
            <person name="Lowry S."/>
            <person name="LaButti K."/>
            <person name="Han J."/>
            <person name="Copeland A."/>
            <person name="Lindquist E."/>
            <person name="Barry K."/>
            <person name="Schmutz J."/>
            <person name="Baker S.E."/>
            <person name="Ciuffetti L.M."/>
            <person name="Grigoriev I.V."/>
            <person name="Zhong S."/>
            <person name="Turgeon B.G."/>
        </authorList>
    </citation>
    <scope>NUCLEOTIDE SEQUENCE [LARGE SCALE GENOMIC DNA]</scope>
    <source>
        <strain evidence="2">C5 / ATCC 48332 / race O</strain>
    </source>
</reference>
<name>M2U4N5_COCH5</name>
<dbReference type="OrthoDB" id="3691105at2759"/>
<keyword evidence="2" id="KW-1185">Reference proteome</keyword>
<proteinExistence type="predicted"/>
<protein>
    <submittedName>
        <fullName evidence="1">Uncharacterized protein</fullName>
    </submittedName>
</protein>
<accession>M2U4N5</accession>
<sequence length="165" mass="18388">MSKSLRSKLCLGLVAVKTWNGLFADLEIFRVSASLGCLDTWEPGSLSVTMKPPREQGPRISRSDRAPKVSSEAFQHPLVLGFPCNCSSYAHYTHKCSHDSFILPTMRQAVRVFFRFVSQLAPTPLAFVISAPDERAISGLVQSPSYPLPVRMRHVGRWLCTIIRA</sequence>